<dbReference type="Proteomes" id="UP000314251">
    <property type="component" value="Unassembled WGS sequence"/>
</dbReference>
<comment type="caution">
    <text evidence="2">The sequence shown here is derived from an EMBL/GenBank/DDBJ whole genome shotgun (WGS) entry which is preliminary data.</text>
</comment>
<reference evidence="2" key="1">
    <citation type="submission" date="2019-10" db="EMBL/GenBank/DDBJ databases">
        <title>Nonomuraea sp. nov., isolated from Phyllanthus amarus.</title>
        <authorList>
            <person name="Klykleung N."/>
            <person name="Tanasupawat S."/>
        </authorList>
    </citation>
    <scope>NUCLEOTIDE SEQUENCE [LARGE SCALE GENOMIC DNA]</scope>
    <source>
        <strain evidence="2">3MP-10</strain>
    </source>
</reference>
<organism evidence="2 3">
    <name type="scientific">Streptomyces mimosae</name>
    <dbReference type="NCBI Taxonomy" id="2586635"/>
    <lineage>
        <taxon>Bacteria</taxon>
        <taxon>Bacillati</taxon>
        <taxon>Actinomycetota</taxon>
        <taxon>Actinomycetes</taxon>
        <taxon>Kitasatosporales</taxon>
        <taxon>Streptomycetaceae</taxon>
        <taxon>Streptomyces</taxon>
    </lineage>
</organism>
<accession>A0A5N6A9P1</accession>
<feature type="region of interest" description="Disordered" evidence="1">
    <location>
        <begin position="40"/>
        <end position="62"/>
    </location>
</feature>
<gene>
    <name evidence="2" type="ORF">FH607_016370</name>
</gene>
<evidence type="ECO:0000313" key="2">
    <source>
        <dbReference type="EMBL" id="KAB8164218.1"/>
    </source>
</evidence>
<protein>
    <submittedName>
        <fullName evidence="2">Uncharacterized protein</fullName>
    </submittedName>
</protein>
<evidence type="ECO:0000256" key="1">
    <source>
        <dbReference type="SAM" id="MobiDB-lite"/>
    </source>
</evidence>
<name>A0A5N6A9P1_9ACTN</name>
<keyword evidence="3" id="KW-1185">Reference proteome</keyword>
<evidence type="ECO:0000313" key="3">
    <source>
        <dbReference type="Proteomes" id="UP000314251"/>
    </source>
</evidence>
<sequence>MLFLSYPEVRIPGQPEYTFIANAPTHQAVRRDRTGRVLTARHDAGGPRLSATGLNAPPRKRR</sequence>
<proteinExistence type="predicted"/>
<dbReference type="AlphaFoldDB" id="A0A5N6A9P1"/>
<dbReference type="EMBL" id="VDLY02000010">
    <property type="protein sequence ID" value="KAB8164218.1"/>
    <property type="molecule type" value="Genomic_DNA"/>
</dbReference>